<feature type="region of interest" description="Disordered" evidence="1">
    <location>
        <begin position="1"/>
        <end position="111"/>
    </location>
</feature>
<protein>
    <submittedName>
        <fullName evidence="2">Uncharacterized protein</fullName>
    </submittedName>
</protein>
<sequence>DIPAGPANTKPTSISRTPPVNSNITSKSPSIAPTLPAVQSTASQNQTNLPTSYQNPCNNSRSSSAASTPTNIKVAARKSSSTESESELLAVIPTGPLNTKPPSAPRTPLAN</sequence>
<gene>
    <name evidence="2" type="ORF">QYT958_LOCUS41540</name>
</gene>
<evidence type="ECO:0000313" key="3">
    <source>
        <dbReference type="Proteomes" id="UP000663848"/>
    </source>
</evidence>
<accession>A0A822CGR6</accession>
<evidence type="ECO:0000256" key="1">
    <source>
        <dbReference type="SAM" id="MobiDB-lite"/>
    </source>
</evidence>
<feature type="non-terminal residue" evidence="2">
    <location>
        <position position="111"/>
    </location>
</feature>
<reference evidence="2" key="1">
    <citation type="submission" date="2021-02" db="EMBL/GenBank/DDBJ databases">
        <authorList>
            <person name="Nowell W R."/>
        </authorList>
    </citation>
    <scope>NUCLEOTIDE SEQUENCE</scope>
</reference>
<feature type="non-terminal residue" evidence="2">
    <location>
        <position position="1"/>
    </location>
</feature>
<dbReference type="EMBL" id="CAJOBR010047714">
    <property type="protein sequence ID" value="CAF5043050.1"/>
    <property type="molecule type" value="Genomic_DNA"/>
</dbReference>
<name>A0A822CGR6_9BILA</name>
<feature type="compositionally biased region" description="Polar residues" evidence="1">
    <location>
        <begin position="9"/>
        <end position="71"/>
    </location>
</feature>
<comment type="caution">
    <text evidence="2">The sequence shown here is derived from an EMBL/GenBank/DDBJ whole genome shotgun (WGS) entry which is preliminary data.</text>
</comment>
<evidence type="ECO:0000313" key="2">
    <source>
        <dbReference type="EMBL" id="CAF5043050.1"/>
    </source>
</evidence>
<proteinExistence type="predicted"/>
<organism evidence="2 3">
    <name type="scientific">Rotaria socialis</name>
    <dbReference type="NCBI Taxonomy" id="392032"/>
    <lineage>
        <taxon>Eukaryota</taxon>
        <taxon>Metazoa</taxon>
        <taxon>Spiralia</taxon>
        <taxon>Gnathifera</taxon>
        <taxon>Rotifera</taxon>
        <taxon>Eurotatoria</taxon>
        <taxon>Bdelloidea</taxon>
        <taxon>Philodinida</taxon>
        <taxon>Philodinidae</taxon>
        <taxon>Rotaria</taxon>
    </lineage>
</organism>
<dbReference type="Proteomes" id="UP000663848">
    <property type="component" value="Unassembled WGS sequence"/>
</dbReference>
<dbReference type="AlphaFoldDB" id="A0A822CGR6"/>